<evidence type="ECO:0000256" key="6">
    <source>
        <dbReference type="ARBA" id="ARBA00022532"/>
    </source>
</evidence>
<gene>
    <name evidence="15" type="primary">odhB</name>
    <name evidence="15" type="ORF">QTN89_08390</name>
</gene>
<dbReference type="InterPro" id="IPR011053">
    <property type="entry name" value="Single_hybrid_motif"/>
</dbReference>
<comment type="function">
    <text evidence="1 11">E2 component of the 2-oxoglutarate dehydrogenase (OGDH) complex which catalyzes the second step in the conversion of 2-oxoglutarate to succinyl-CoA and CO(2).</text>
</comment>
<keyword evidence="8 11" id="KW-0450">Lipoyl</keyword>
<dbReference type="PROSITE" id="PS51826">
    <property type="entry name" value="PSBD"/>
    <property type="match status" value="1"/>
</dbReference>
<reference evidence="15 16" key="1">
    <citation type="submission" date="2023-06" db="EMBL/GenBank/DDBJ databases">
        <title>Roseiconus lacunae JC819 isolated from Gulf of Mannar region, Tamil Nadu.</title>
        <authorList>
            <person name="Pk S."/>
            <person name="Ch S."/>
            <person name="Ch V.R."/>
        </authorList>
    </citation>
    <scope>NUCLEOTIDE SEQUENCE [LARGE SCALE GENOMIC DNA]</scope>
    <source>
        <strain evidence="15 16">JC819</strain>
    </source>
</reference>
<dbReference type="EC" id="2.3.1.61" evidence="4 11"/>
<feature type="compositionally biased region" description="Low complexity" evidence="12">
    <location>
        <begin position="164"/>
        <end position="179"/>
    </location>
</feature>
<dbReference type="Gene3D" id="3.30.559.10">
    <property type="entry name" value="Chloramphenicol acetyltransferase-like domain"/>
    <property type="match status" value="1"/>
</dbReference>
<dbReference type="InterPro" id="IPR036625">
    <property type="entry name" value="E3-bd_dom_sf"/>
</dbReference>
<dbReference type="PANTHER" id="PTHR43416:SF5">
    <property type="entry name" value="DIHYDROLIPOYLLYSINE-RESIDUE SUCCINYLTRANSFERASE COMPONENT OF 2-OXOGLUTARATE DEHYDROGENASE COMPLEX, MITOCHONDRIAL"/>
    <property type="match status" value="1"/>
</dbReference>
<sequence length="428" mass="45542">MSEIVDVEVPTVGESITEVQLGTWLKAEGDWVENGEDLVEIETEKASVQLPAPVAGFLQDIAKQEEDFAEVGEVIAKIRVAPKPAGGGDTGGGDSASSSSVESSSETAGQSGASDPAATTASFVMPAAQRLLDENGLSASDVPATGPGGRLLKEDVQKFIDAGGKAKPAKSPAATETKAVAAPPKPQSTLMTGGGDRSEEVKPLSMLRRTIASRLVTAQQTAALLTTFNEIDMSPVMALRKKYKDAFLQKHGVKLGFMSFFAKASVEALRRFPAVNAEIRDDSAIYRNYHDIGIAIGGGKGLVVPILRNTEMMSFAEIEWTIADFAKQASENRLQAEDLIGGTFTISNGGVYGSLLSTPIVNPPQSGILGLHSIQERPVAIEGKVEIRPMMYVALTYDHRIVDGREAVGFLRTIKEVIEDPARLFLEL</sequence>
<feature type="compositionally biased region" description="Gly residues" evidence="12">
    <location>
        <begin position="85"/>
        <end position="94"/>
    </location>
</feature>
<evidence type="ECO:0000313" key="15">
    <source>
        <dbReference type="EMBL" id="MDM4015442.1"/>
    </source>
</evidence>
<comment type="similarity">
    <text evidence="3 11">Belongs to the 2-oxoacid dehydrogenase family.</text>
</comment>
<evidence type="ECO:0000256" key="9">
    <source>
        <dbReference type="ARBA" id="ARBA00023315"/>
    </source>
</evidence>
<name>A0ABT7PG29_9BACT</name>
<dbReference type="InterPro" id="IPR001078">
    <property type="entry name" value="2-oxoacid_DH_actylTfrase"/>
</dbReference>
<keyword evidence="9 11" id="KW-0012">Acyltransferase</keyword>
<dbReference type="Gene3D" id="4.10.320.10">
    <property type="entry name" value="E3-binding domain"/>
    <property type="match status" value="1"/>
</dbReference>
<feature type="domain" description="Peripheral subunit-binding (PSBD)" evidence="14">
    <location>
        <begin position="123"/>
        <end position="160"/>
    </location>
</feature>
<evidence type="ECO:0000256" key="3">
    <source>
        <dbReference type="ARBA" id="ARBA00007317"/>
    </source>
</evidence>
<evidence type="ECO:0000256" key="11">
    <source>
        <dbReference type="RuleBase" id="RU361138"/>
    </source>
</evidence>
<comment type="catalytic activity">
    <reaction evidence="10 11">
        <text>N(6)-[(R)-dihydrolipoyl]-L-lysyl-[protein] + succinyl-CoA = N(6)-[(R)-S(8)-succinyldihydrolipoyl]-L-lysyl-[protein] + CoA</text>
        <dbReference type="Rhea" id="RHEA:15213"/>
        <dbReference type="Rhea" id="RHEA-COMP:10475"/>
        <dbReference type="Rhea" id="RHEA-COMP:20092"/>
        <dbReference type="ChEBI" id="CHEBI:57287"/>
        <dbReference type="ChEBI" id="CHEBI:57292"/>
        <dbReference type="ChEBI" id="CHEBI:83100"/>
        <dbReference type="ChEBI" id="CHEBI:83120"/>
        <dbReference type="EC" id="2.3.1.61"/>
    </reaction>
</comment>
<feature type="compositionally biased region" description="Low complexity" evidence="12">
    <location>
        <begin position="95"/>
        <end position="109"/>
    </location>
</feature>
<feature type="domain" description="Lipoyl-binding" evidence="13">
    <location>
        <begin position="4"/>
        <end position="79"/>
    </location>
</feature>
<dbReference type="CDD" id="cd06849">
    <property type="entry name" value="lipoyl_domain"/>
    <property type="match status" value="1"/>
</dbReference>
<dbReference type="InterPro" id="IPR003016">
    <property type="entry name" value="2-oxoA_DH_lipoyl-BS"/>
</dbReference>
<feature type="region of interest" description="Disordered" evidence="12">
    <location>
        <begin position="164"/>
        <end position="199"/>
    </location>
</feature>
<dbReference type="PANTHER" id="PTHR43416">
    <property type="entry name" value="DIHYDROLIPOYLLYSINE-RESIDUE SUCCINYLTRANSFERASE COMPONENT OF 2-OXOGLUTARATE DEHYDROGENASE COMPLEX, MITOCHONDRIAL-RELATED"/>
    <property type="match status" value="1"/>
</dbReference>
<dbReference type="SUPFAM" id="SSF51230">
    <property type="entry name" value="Single hybrid motif"/>
    <property type="match status" value="1"/>
</dbReference>
<dbReference type="Proteomes" id="UP001239462">
    <property type="component" value="Unassembled WGS sequence"/>
</dbReference>
<evidence type="ECO:0000256" key="12">
    <source>
        <dbReference type="SAM" id="MobiDB-lite"/>
    </source>
</evidence>
<keyword evidence="6 11" id="KW-0816">Tricarboxylic acid cycle</keyword>
<comment type="cofactor">
    <cofactor evidence="11">
        <name>(R)-lipoate</name>
        <dbReference type="ChEBI" id="CHEBI:83088"/>
    </cofactor>
    <text evidence="11">Binds 1 lipoyl cofactor covalently.</text>
</comment>
<keyword evidence="16" id="KW-1185">Reference proteome</keyword>
<dbReference type="SUPFAM" id="SSF47005">
    <property type="entry name" value="Peripheral subunit-binding domain of 2-oxo acid dehydrogenase complex"/>
    <property type="match status" value="1"/>
</dbReference>
<dbReference type="NCBIfam" id="TIGR01347">
    <property type="entry name" value="sucB"/>
    <property type="match status" value="1"/>
</dbReference>
<dbReference type="SUPFAM" id="SSF52777">
    <property type="entry name" value="CoA-dependent acyltransferases"/>
    <property type="match status" value="1"/>
</dbReference>
<dbReference type="GO" id="GO:0004149">
    <property type="term" value="F:dihydrolipoyllysine-residue succinyltransferase activity"/>
    <property type="evidence" value="ECO:0007669"/>
    <property type="project" value="UniProtKB-EC"/>
</dbReference>
<dbReference type="EMBL" id="JASZZN010000005">
    <property type="protein sequence ID" value="MDM4015442.1"/>
    <property type="molecule type" value="Genomic_DNA"/>
</dbReference>
<dbReference type="Pfam" id="PF00364">
    <property type="entry name" value="Biotin_lipoyl"/>
    <property type="match status" value="1"/>
</dbReference>
<dbReference type="InterPro" id="IPR000089">
    <property type="entry name" value="Biotin_lipoyl"/>
</dbReference>
<dbReference type="InterPro" id="IPR023213">
    <property type="entry name" value="CAT-like_dom_sf"/>
</dbReference>
<dbReference type="RefSeq" id="WP_289162935.1">
    <property type="nucleotide sequence ID" value="NZ_JASZZN010000005.1"/>
</dbReference>
<protein>
    <recommendedName>
        <fullName evidence="5 11">Dihydrolipoyllysine-residue succinyltransferase component of 2-oxoglutarate dehydrogenase complex</fullName>
        <ecNumber evidence="4 11">2.3.1.61</ecNumber>
    </recommendedName>
    <alternativeName>
        <fullName evidence="11">2-oxoglutarate dehydrogenase complex component E2</fullName>
    </alternativeName>
</protein>
<evidence type="ECO:0000256" key="4">
    <source>
        <dbReference type="ARBA" id="ARBA00012945"/>
    </source>
</evidence>
<evidence type="ECO:0000256" key="10">
    <source>
        <dbReference type="ARBA" id="ARBA00052761"/>
    </source>
</evidence>
<dbReference type="PROSITE" id="PS50968">
    <property type="entry name" value="BIOTINYL_LIPOYL"/>
    <property type="match status" value="1"/>
</dbReference>
<dbReference type="InterPro" id="IPR050537">
    <property type="entry name" value="2-oxoacid_dehydrogenase"/>
</dbReference>
<organism evidence="15 16">
    <name type="scientific">Roseiconus lacunae</name>
    <dbReference type="NCBI Taxonomy" id="2605694"/>
    <lineage>
        <taxon>Bacteria</taxon>
        <taxon>Pseudomonadati</taxon>
        <taxon>Planctomycetota</taxon>
        <taxon>Planctomycetia</taxon>
        <taxon>Pirellulales</taxon>
        <taxon>Pirellulaceae</taxon>
        <taxon>Roseiconus</taxon>
    </lineage>
</organism>
<dbReference type="Gene3D" id="2.40.50.100">
    <property type="match status" value="1"/>
</dbReference>
<evidence type="ECO:0000256" key="8">
    <source>
        <dbReference type="ARBA" id="ARBA00022823"/>
    </source>
</evidence>
<evidence type="ECO:0000256" key="5">
    <source>
        <dbReference type="ARBA" id="ARBA00019511"/>
    </source>
</evidence>
<comment type="pathway">
    <text evidence="2 11">Amino-acid degradation; L-lysine degradation via saccharopine pathway; glutaryl-CoA from L-lysine: step 6/6.</text>
</comment>
<evidence type="ECO:0000259" key="13">
    <source>
        <dbReference type="PROSITE" id="PS50968"/>
    </source>
</evidence>
<keyword evidence="7 11" id="KW-0808">Transferase</keyword>
<dbReference type="InterPro" id="IPR006255">
    <property type="entry name" value="SucB"/>
</dbReference>
<feature type="region of interest" description="Disordered" evidence="12">
    <location>
        <begin position="82"/>
        <end position="118"/>
    </location>
</feature>
<comment type="caution">
    <text evidence="15">The sequence shown here is derived from an EMBL/GenBank/DDBJ whole genome shotgun (WGS) entry which is preliminary data.</text>
</comment>
<dbReference type="InterPro" id="IPR004167">
    <property type="entry name" value="PSBD"/>
</dbReference>
<dbReference type="NCBIfam" id="NF004309">
    <property type="entry name" value="PRK05704.1"/>
    <property type="match status" value="1"/>
</dbReference>
<proteinExistence type="inferred from homology"/>
<evidence type="ECO:0000256" key="2">
    <source>
        <dbReference type="ARBA" id="ARBA00005145"/>
    </source>
</evidence>
<dbReference type="Pfam" id="PF00198">
    <property type="entry name" value="2-oxoacid_dh"/>
    <property type="match status" value="1"/>
</dbReference>
<evidence type="ECO:0000256" key="1">
    <source>
        <dbReference type="ARBA" id="ARBA00004052"/>
    </source>
</evidence>
<evidence type="ECO:0000313" key="16">
    <source>
        <dbReference type="Proteomes" id="UP001239462"/>
    </source>
</evidence>
<evidence type="ECO:0000259" key="14">
    <source>
        <dbReference type="PROSITE" id="PS51826"/>
    </source>
</evidence>
<dbReference type="Pfam" id="PF02817">
    <property type="entry name" value="E3_binding"/>
    <property type="match status" value="1"/>
</dbReference>
<evidence type="ECO:0000256" key="7">
    <source>
        <dbReference type="ARBA" id="ARBA00022679"/>
    </source>
</evidence>
<accession>A0ABT7PG29</accession>
<dbReference type="PROSITE" id="PS00189">
    <property type="entry name" value="LIPOYL"/>
    <property type="match status" value="1"/>
</dbReference>